<evidence type="ECO:0000313" key="3">
    <source>
        <dbReference type="Proteomes" id="UP001177023"/>
    </source>
</evidence>
<dbReference type="EMBL" id="CATQJA010002640">
    <property type="protein sequence ID" value="CAJ0575634.1"/>
    <property type="molecule type" value="Genomic_DNA"/>
</dbReference>
<organism evidence="2 3">
    <name type="scientific">Mesorhabditis spiculigera</name>
    <dbReference type="NCBI Taxonomy" id="96644"/>
    <lineage>
        <taxon>Eukaryota</taxon>
        <taxon>Metazoa</taxon>
        <taxon>Ecdysozoa</taxon>
        <taxon>Nematoda</taxon>
        <taxon>Chromadorea</taxon>
        <taxon>Rhabditida</taxon>
        <taxon>Rhabditina</taxon>
        <taxon>Rhabditomorpha</taxon>
        <taxon>Rhabditoidea</taxon>
        <taxon>Rhabditidae</taxon>
        <taxon>Mesorhabditinae</taxon>
        <taxon>Mesorhabditis</taxon>
    </lineage>
</organism>
<name>A0AA36CVG0_9BILA</name>
<feature type="signal peptide" evidence="1">
    <location>
        <begin position="1"/>
        <end position="19"/>
    </location>
</feature>
<sequence>MILRLPLLLGLVFLLPIDAKPSRSGRAKRRAHCDRSLKHDGSEWHCGNGAASYLGSIALSLMSFDTQAINRCCAHHDYNIDCLMTRAEADEEFDRCLNKGNFFTRIFTRPVMVFCVKTFPETPDDAFEKSPEYMAYIASVTYYNSTDDSMDTKINASTDGFTQTFEIPEDRASFEVPKAEPLIQASIDRNYVNEIMEAEVTTTTTEDPFEASFEATIETAPDLGGLADVFGNSTEFL</sequence>
<dbReference type="AlphaFoldDB" id="A0AA36CVG0"/>
<gene>
    <name evidence="2" type="ORF">MSPICULIGERA_LOCUS13943</name>
</gene>
<reference evidence="2" key="1">
    <citation type="submission" date="2023-06" db="EMBL/GenBank/DDBJ databases">
        <authorList>
            <person name="Delattre M."/>
        </authorList>
    </citation>
    <scope>NUCLEOTIDE SEQUENCE</scope>
    <source>
        <strain evidence="2">AF72</strain>
    </source>
</reference>
<comment type="caution">
    <text evidence="2">The sequence shown here is derived from an EMBL/GenBank/DDBJ whole genome shotgun (WGS) entry which is preliminary data.</text>
</comment>
<evidence type="ECO:0000313" key="2">
    <source>
        <dbReference type="EMBL" id="CAJ0575634.1"/>
    </source>
</evidence>
<protein>
    <recommendedName>
        <fullName evidence="4">Phospholipase A2 domain-containing protein</fullName>
    </recommendedName>
</protein>
<keyword evidence="1" id="KW-0732">Signal</keyword>
<keyword evidence="3" id="KW-1185">Reference proteome</keyword>
<dbReference type="Proteomes" id="UP001177023">
    <property type="component" value="Unassembled WGS sequence"/>
</dbReference>
<accession>A0AA36CVG0</accession>
<feature type="non-terminal residue" evidence="2">
    <location>
        <position position="1"/>
    </location>
</feature>
<proteinExistence type="predicted"/>
<evidence type="ECO:0008006" key="4">
    <source>
        <dbReference type="Google" id="ProtNLM"/>
    </source>
</evidence>
<evidence type="ECO:0000256" key="1">
    <source>
        <dbReference type="SAM" id="SignalP"/>
    </source>
</evidence>
<feature type="chain" id="PRO_5041323546" description="Phospholipase A2 domain-containing protein" evidence="1">
    <location>
        <begin position="20"/>
        <end position="237"/>
    </location>
</feature>